<protein>
    <recommendedName>
        <fullName evidence="12">CRISPR-associated endonuclease Cas9</fullName>
        <ecNumber evidence="12">3.1.-.-</ecNumber>
    </recommendedName>
</protein>
<keyword evidence="3" id="KW-0479">Metal-binding</keyword>
<sequence>MKIIGFNLGIANIGWALRENDKIIDCGVRVFDIPENPKNGNSLALERRENKARMKIVKRKKARMLATKTFLKKELNVDLSKLFLIGSTQSIYELRAKALSSLISKEELSAIILHIAKHRGYDDSALKNENGTIIEALNKNKEAMLKFKSVGEYFYKNFVQNKEVKKIRNTTEDYSNSVPRSLLKQELDLILDKQKELGLIKNADFKEKLFEIIFFKRPLKDFSNKIGNCIFFENEKRAAKNTISACEFVALGKVVNLLKSIEKDIGIVYEKDSINEIMSIILDKTSISYKKIRDILNLPQEINFKGLDYSKNNVENSKLVDLKKLNEFKKALGDGFANLDKDILDSIATDITLTKDTATLKEKLKNYNVLNAEQIEKLSELVFNDHINLSLKALKQIIPLMYEGKRYDEACELCNFTIAKNQEKSEYLPLFEKTRFAKDISSPVVIRAICEFRKLLNDIIRRYGSVHKIHLELTRDFGISFSDRKKIIKEIEQNEQSRIKALETIKELKLEETSKNIQIVRLFEDQKGICPYSGLKMDLNRLDELVIDYIRPYNRSLDDSYSNKVLTFKKLSDLKQGKTPFEAFGEDEKLWAEINERIKEYNGKKRFKIFDKFFKDKKPFDFTEQTLQDTRWLTKLVASYLNEYLSFLPISEDENTALGYGEKGSKQHVILSSGMITQMLRNFWYLGFKNHKDYKNNAMDAIIVAFTTNSIIFAFNNFKKELDLAKAEFYANKISESDYLLKRKFLPPFSGFKEQALEKVKNIFVSHSLKIKNKGTLHDLTPLKIKELKNTYGDLDLAVKLGKIRKYNDKYYANANGSLVRADLFVDKKNKFHAVSIYKADFSTKKLPNKTPATTSNGETKEGIEMNENYNFCMSLYKNTPISVKIKGMKEPIICYYHGFNTSGSKITYKKHDNNYHNLSEDEMVVFRKNDKESIAVGKILEIKKYSISPSGELSLIENEERKWF</sequence>
<comment type="domain">
    <text evidence="12">Has 2 endonuclease domains. The discontinuous RuvC-like domain cleaves the target DNA noncomplementary to crRNA while the HNH nuclease domain cleaves the target DNA complementary to crRNA.</text>
</comment>
<evidence type="ECO:0000256" key="8">
    <source>
        <dbReference type="ARBA" id="ARBA00023118"/>
    </source>
</evidence>
<dbReference type="Gene3D" id="3.30.420.10">
    <property type="entry name" value="Ribonuclease H-like superfamily/Ribonuclease H"/>
    <property type="match status" value="2"/>
</dbReference>
<evidence type="ECO:0000259" key="13">
    <source>
        <dbReference type="PROSITE" id="PS51749"/>
    </source>
</evidence>
<evidence type="ECO:0000256" key="9">
    <source>
        <dbReference type="ARBA" id="ARBA00023125"/>
    </source>
</evidence>
<dbReference type="InterPro" id="IPR003615">
    <property type="entry name" value="HNH_nuc"/>
</dbReference>
<dbReference type="RefSeq" id="WP_052805216.1">
    <property type="nucleotide sequence ID" value="NZ_CUQJ01000003.1"/>
</dbReference>
<dbReference type="GO" id="GO:0051607">
    <property type="term" value="P:defense response to virus"/>
    <property type="evidence" value="ECO:0007669"/>
    <property type="project" value="UniProtKB-UniRule"/>
</dbReference>
<keyword evidence="8 12" id="KW-0051">Antiviral defense</keyword>
<reference evidence="15 17" key="1">
    <citation type="submission" date="2018-05" db="EMBL/GenBank/DDBJ databases">
        <authorList>
            <consortium name="NARMS: The National Antimicrobial Resistance Monitoring System"/>
        </authorList>
    </citation>
    <scope>NUCLEOTIDE SEQUENCE [LARGE SCALE GENOMIC DNA]</scope>
    <source>
        <strain evidence="15 17">FSIS1607212</strain>
    </source>
</reference>
<dbReference type="InterPro" id="IPR036397">
    <property type="entry name" value="RNaseH_sf"/>
</dbReference>
<dbReference type="GO" id="GO:0004519">
    <property type="term" value="F:endonuclease activity"/>
    <property type="evidence" value="ECO:0007669"/>
    <property type="project" value="UniProtKB-UniRule"/>
</dbReference>
<comment type="function">
    <text evidence="12">CRISPR (clustered regularly interspaced short palindromic repeat) is an adaptive immune system that provides protection against mobile genetic elements (viruses, transposable elements and conjugative plasmids). CRISPR clusters contain spacers, sequences complementary to antecedent mobile elements, and target invading nucleic acids. CRISPR clusters are transcribed and processed into CRISPR RNA (crRNA). In type II CRISPR systems correct processing of pre-crRNA requires a trans-encoded small RNA (tracrRNA), endogenous ribonuclease 3 (rnc) and this protein. The tracrRNA serves as a guide for ribonuclease 3-aided processing of pre-crRNA. Subsequently Cas9/crRNA/tracrRNA endonucleolytically cleaves linear or circular dsDNA target complementary to the spacer; Cas9 is inactive in the absence of the 2 guide RNAs (gRNA). Cas9 recognizes the protospacer adjacent motif (PAM) in the CRISPR repeat sequences to help distinguish self versus nonself, as targets within the bacterial CRISPR locus do not have PAMs. PAM recognition is also required for catalytic activity.</text>
</comment>
<evidence type="ECO:0000256" key="11">
    <source>
        <dbReference type="ARBA" id="ARBA00046380"/>
    </source>
</evidence>
<comment type="caution">
    <text evidence="12">Lacks conserved residue(s) required for the propagation of feature annotation.</text>
</comment>
<dbReference type="Pfam" id="PF22131">
    <property type="entry name" value="CjCas9_PI_CTD"/>
    <property type="match status" value="1"/>
</dbReference>
<evidence type="ECO:0000313" key="16">
    <source>
        <dbReference type="EMBL" id="ELD5187602.1"/>
    </source>
</evidence>
<keyword evidence="7 12" id="KW-0694">RNA-binding</keyword>
<comment type="subunit">
    <text evidence="11 12">Monomer. Binds crRNA and tracrRNA.</text>
</comment>
<dbReference type="GO" id="GO:0003677">
    <property type="term" value="F:DNA binding"/>
    <property type="evidence" value="ECO:0007669"/>
    <property type="project" value="UniProtKB-UniRule"/>
</dbReference>
<dbReference type="EC" id="3.1.-.-" evidence="12"/>
<feature type="domain" description="HNH Cas9-type" evidence="13">
    <location>
        <begin position="480"/>
        <end position="627"/>
    </location>
</feature>
<evidence type="ECO:0000313" key="17">
    <source>
        <dbReference type="Proteomes" id="UP000335162"/>
    </source>
</evidence>
<keyword evidence="4 12" id="KW-0255">Endonuclease</keyword>
<proteinExistence type="inferred from homology"/>
<dbReference type="NCBIfam" id="TIGR01865">
    <property type="entry name" value="cas_Csn1"/>
    <property type="match status" value="1"/>
</dbReference>
<reference evidence="14 18" key="2">
    <citation type="submission" date="2019-04" db="EMBL/GenBank/DDBJ databases">
        <authorList>
            <consortium name="PulseNet: The National Subtyping Network for Foodborne Disease Surveillance"/>
            <person name="Tarr C.L."/>
            <person name="Trees E."/>
            <person name="Katz L.S."/>
            <person name="Carleton-Romer H.A."/>
            <person name="Stroika S."/>
            <person name="Kucerova Z."/>
            <person name="Roache K.F."/>
            <person name="Sabol A.L."/>
            <person name="Besser J."/>
            <person name="Gerner-Smidt P."/>
        </authorList>
    </citation>
    <scope>NUCLEOTIDE SEQUENCE [LARGE SCALE GENOMIC DNA]</scope>
    <source>
        <strain evidence="14 18">PNUSAC009041</strain>
    </source>
</reference>
<evidence type="ECO:0000256" key="2">
    <source>
        <dbReference type="ARBA" id="ARBA00022722"/>
    </source>
</evidence>
<keyword evidence="6" id="KW-0460">Magnesium</keyword>
<dbReference type="EMBL" id="AACNRY010000028">
    <property type="protein sequence ID" value="EAL3736110.1"/>
    <property type="molecule type" value="Genomic_DNA"/>
</dbReference>
<comment type="cofactor">
    <cofactor evidence="1">
        <name>Mg(2+)</name>
        <dbReference type="ChEBI" id="CHEBI:18420"/>
    </cofactor>
</comment>
<evidence type="ECO:0000313" key="18">
    <source>
        <dbReference type="Proteomes" id="UP000349590"/>
    </source>
</evidence>
<accession>A0A1J6QGH8</accession>
<dbReference type="Proteomes" id="UP000349590">
    <property type="component" value="Unassembled WGS sequence"/>
</dbReference>
<keyword evidence="5 12" id="KW-0378">Hydrolase</keyword>
<dbReference type="PROSITE" id="PS51749">
    <property type="entry name" value="HNH_CAS9"/>
    <property type="match status" value="1"/>
</dbReference>
<reference evidence="16" key="3">
    <citation type="submission" date="2023-06" db="EMBL/GenBank/DDBJ databases">
        <authorList>
            <consortium name="PulseNet: The National Subtyping Network for Foodborne Disease Surveillance"/>
        </authorList>
    </citation>
    <scope>NUCLEOTIDE SEQUENCE</scope>
    <source>
        <strain evidence="16">PNUSAC035917</strain>
    </source>
</reference>
<evidence type="ECO:0000256" key="5">
    <source>
        <dbReference type="ARBA" id="ARBA00022801"/>
    </source>
</evidence>
<gene>
    <name evidence="12 14" type="primary">cas9</name>
    <name evidence="15" type="ORF">BFD99_09035</name>
    <name evidence="14" type="ORF">E8P16_03555</name>
    <name evidence="16" type="ORF">QQI97_001818</name>
</gene>
<dbReference type="GO" id="GO:0016787">
    <property type="term" value="F:hydrolase activity"/>
    <property type="evidence" value="ECO:0007669"/>
    <property type="project" value="UniProtKB-KW"/>
</dbReference>
<evidence type="ECO:0000256" key="3">
    <source>
        <dbReference type="ARBA" id="ARBA00022723"/>
    </source>
</evidence>
<evidence type="ECO:0000313" key="14">
    <source>
        <dbReference type="EMBL" id="EAJ9718524.1"/>
    </source>
</evidence>
<dbReference type="GO" id="GO:0003723">
    <property type="term" value="F:RNA binding"/>
    <property type="evidence" value="ECO:0007669"/>
    <property type="project" value="UniProtKB-UniRule"/>
</dbReference>
<keyword evidence="10" id="KW-0464">Manganese</keyword>
<dbReference type="EMBL" id="ABMIIH010000014">
    <property type="protein sequence ID" value="ELD5187602.1"/>
    <property type="molecule type" value="Genomic_DNA"/>
</dbReference>
<dbReference type="InterPro" id="IPR054373">
    <property type="entry name" value="Cas9_PI_C_campylobact"/>
</dbReference>
<dbReference type="InterPro" id="IPR033114">
    <property type="entry name" value="HNH_CAS9"/>
</dbReference>
<dbReference type="Proteomes" id="UP001183411">
    <property type="component" value="Unassembled WGS sequence"/>
</dbReference>
<evidence type="ECO:0000256" key="4">
    <source>
        <dbReference type="ARBA" id="ARBA00022759"/>
    </source>
</evidence>
<dbReference type="GO" id="GO:0043571">
    <property type="term" value="P:maintenance of CRISPR repeat elements"/>
    <property type="evidence" value="ECO:0007669"/>
    <property type="project" value="UniProtKB-UniRule"/>
</dbReference>
<dbReference type="GO" id="GO:0046872">
    <property type="term" value="F:metal ion binding"/>
    <property type="evidence" value="ECO:0007669"/>
    <property type="project" value="UniProtKB-UniRule"/>
</dbReference>
<evidence type="ECO:0000256" key="10">
    <source>
        <dbReference type="ARBA" id="ARBA00023211"/>
    </source>
</evidence>
<evidence type="ECO:0000256" key="6">
    <source>
        <dbReference type="ARBA" id="ARBA00022842"/>
    </source>
</evidence>
<dbReference type="Proteomes" id="UP000335162">
    <property type="component" value="Unassembled WGS sequence"/>
</dbReference>
<evidence type="ECO:0000256" key="12">
    <source>
        <dbReference type="HAMAP-Rule" id="MF_01480"/>
    </source>
</evidence>
<keyword evidence="2 12" id="KW-0540">Nuclease</keyword>
<comment type="similarity">
    <text evidence="12">Belongs to the CRISPR-associated Cas9 family.</text>
</comment>
<name>A0A1J6QGH8_CAMJU</name>
<dbReference type="HAMAP" id="MF_01480">
    <property type="entry name" value="Cas9"/>
    <property type="match status" value="1"/>
</dbReference>
<dbReference type="AlphaFoldDB" id="A0A1J6QGH8"/>
<dbReference type="EMBL" id="AACCII010000003">
    <property type="protein sequence ID" value="EAJ9718524.1"/>
    <property type="molecule type" value="Genomic_DNA"/>
</dbReference>
<dbReference type="InterPro" id="IPR028629">
    <property type="entry name" value="Cas9"/>
</dbReference>
<evidence type="ECO:0000313" key="15">
    <source>
        <dbReference type="EMBL" id="EAL3736110.1"/>
    </source>
</evidence>
<evidence type="ECO:0000256" key="7">
    <source>
        <dbReference type="ARBA" id="ARBA00022884"/>
    </source>
</evidence>
<evidence type="ECO:0000256" key="1">
    <source>
        <dbReference type="ARBA" id="ARBA00001946"/>
    </source>
</evidence>
<comment type="caution">
    <text evidence="14">The sequence shown here is derived from an EMBL/GenBank/DDBJ whole genome shotgun (WGS) entry which is preliminary data.</text>
</comment>
<dbReference type="Pfam" id="PF13395">
    <property type="entry name" value="HNH_4"/>
    <property type="match status" value="1"/>
</dbReference>
<organism evidence="14 18">
    <name type="scientific">Campylobacter jejuni</name>
    <dbReference type="NCBI Taxonomy" id="197"/>
    <lineage>
        <taxon>Bacteria</taxon>
        <taxon>Pseudomonadati</taxon>
        <taxon>Campylobacterota</taxon>
        <taxon>Epsilonproteobacteria</taxon>
        <taxon>Campylobacterales</taxon>
        <taxon>Campylobacteraceae</taxon>
        <taxon>Campylobacter</taxon>
    </lineage>
</organism>
<keyword evidence="9 12" id="KW-0238">DNA-binding</keyword>